<dbReference type="InParanoid" id="G2YGG6"/>
<reference evidence="2" key="1">
    <citation type="journal article" date="2011" name="PLoS Genet.">
        <title>Genomic analysis of the necrotrophic fungal pathogens Sclerotinia sclerotiorum and Botrytis cinerea.</title>
        <authorList>
            <person name="Amselem J."/>
            <person name="Cuomo C.A."/>
            <person name="van Kan J.A."/>
            <person name="Viaud M."/>
            <person name="Benito E.P."/>
            <person name="Couloux A."/>
            <person name="Coutinho P.M."/>
            <person name="de Vries R.P."/>
            <person name="Dyer P.S."/>
            <person name="Fillinger S."/>
            <person name="Fournier E."/>
            <person name="Gout L."/>
            <person name="Hahn M."/>
            <person name="Kohn L."/>
            <person name="Lapalu N."/>
            <person name="Plummer K.M."/>
            <person name="Pradier J.M."/>
            <person name="Quevillon E."/>
            <person name="Sharon A."/>
            <person name="Simon A."/>
            <person name="ten Have A."/>
            <person name="Tudzynski B."/>
            <person name="Tudzynski P."/>
            <person name="Wincker P."/>
            <person name="Andrew M."/>
            <person name="Anthouard V."/>
            <person name="Beever R.E."/>
            <person name="Beffa R."/>
            <person name="Benoit I."/>
            <person name="Bouzid O."/>
            <person name="Brault B."/>
            <person name="Chen Z."/>
            <person name="Choquer M."/>
            <person name="Collemare J."/>
            <person name="Cotton P."/>
            <person name="Danchin E.G."/>
            <person name="Da Silva C."/>
            <person name="Gautier A."/>
            <person name="Giraud C."/>
            <person name="Giraud T."/>
            <person name="Gonzalez C."/>
            <person name="Grossetete S."/>
            <person name="Guldener U."/>
            <person name="Henrissat B."/>
            <person name="Howlett B.J."/>
            <person name="Kodira C."/>
            <person name="Kretschmer M."/>
            <person name="Lappartient A."/>
            <person name="Leroch M."/>
            <person name="Levis C."/>
            <person name="Mauceli E."/>
            <person name="Neuveglise C."/>
            <person name="Oeser B."/>
            <person name="Pearson M."/>
            <person name="Poulain J."/>
            <person name="Poussereau N."/>
            <person name="Quesneville H."/>
            <person name="Rascle C."/>
            <person name="Schumacher J."/>
            <person name="Segurens B."/>
            <person name="Sexton A."/>
            <person name="Silva E."/>
            <person name="Sirven C."/>
            <person name="Soanes D.M."/>
            <person name="Talbot N.J."/>
            <person name="Templeton M."/>
            <person name="Yandava C."/>
            <person name="Yarden O."/>
            <person name="Zeng Q."/>
            <person name="Rollins J.A."/>
            <person name="Lebrun M.H."/>
            <person name="Dickman M."/>
        </authorList>
    </citation>
    <scope>NUCLEOTIDE SEQUENCE [LARGE SCALE GENOMIC DNA]</scope>
    <source>
        <strain evidence="2">T4</strain>
    </source>
</reference>
<dbReference type="EMBL" id="FQ790330">
    <property type="protein sequence ID" value="CCD50864.1"/>
    <property type="molecule type" value="Genomic_DNA"/>
</dbReference>
<evidence type="ECO:0000313" key="2">
    <source>
        <dbReference type="Proteomes" id="UP000008177"/>
    </source>
</evidence>
<protein>
    <submittedName>
        <fullName evidence="1">Uncharacterized protein</fullName>
    </submittedName>
</protein>
<proteinExistence type="predicted"/>
<name>G2YGG6_BOTF4</name>
<accession>G2YGG6</accession>
<organism evidence="1 2">
    <name type="scientific">Botryotinia fuckeliana (strain T4)</name>
    <name type="common">Noble rot fungus</name>
    <name type="synonym">Botrytis cinerea</name>
    <dbReference type="NCBI Taxonomy" id="999810"/>
    <lineage>
        <taxon>Eukaryota</taxon>
        <taxon>Fungi</taxon>
        <taxon>Dikarya</taxon>
        <taxon>Ascomycota</taxon>
        <taxon>Pezizomycotina</taxon>
        <taxon>Leotiomycetes</taxon>
        <taxon>Helotiales</taxon>
        <taxon>Sclerotiniaceae</taxon>
        <taxon>Botrytis</taxon>
    </lineage>
</organism>
<gene>
    <name evidence="1" type="ORF">BofuT4_uP086430.1</name>
</gene>
<sequence length="63" mass="6945">MDVGWSTETAKLLLSNYFTRSMQSAPMNSSSVACRNPLTRKWPVGGIPFAFPGVVKSPREKDV</sequence>
<dbReference type="Proteomes" id="UP000008177">
    <property type="component" value="Unplaced contigs"/>
</dbReference>
<dbReference type="AlphaFoldDB" id="G2YGG6"/>
<dbReference type="HOGENOM" id="CLU_2885524_0_0_1"/>
<evidence type="ECO:0000313" key="1">
    <source>
        <dbReference type="EMBL" id="CCD50864.1"/>
    </source>
</evidence>